<comment type="PTM">
    <text evidence="6">Cleaved by autocatalysis into a large and a small subunit.</text>
</comment>
<reference evidence="7 8" key="1">
    <citation type="submission" date="2020-07" db="EMBL/GenBank/DDBJ databases">
        <title>Stappia sp., F7233, whole genome shotgun sequencing project.</title>
        <authorList>
            <person name="Jiang S."/>
            <person name="Liu Z.W."/>
            <person name="Du Z.J."/>
        </authorList>
    </citation>
    <scope>NUCLEOTIDE SEQUENCE [LARGE SCALE GENOMIC DNA]</scope>
    <source>
        <strain evidence="7 8">F7233</strain>
    </source>
</reference>
<comment type="pathway">
    <text evidence="6">Sulfur metabolism; glutathione metabolism.</text>
</comment>
<dbReference type="GO" id="GO:0006750">
    <property type="term" value="P:glutathione biosynthetic process"/>
    <property type="evidence" value="ECO:0007669"/>
    <property type="project" value="UniProtKB-KW"/>
</dbReference>
<dbReference type="Pfam" id="PF01019">
    <property type="entry name" value="G_glu_transpept"/>
    <property type="match status" value="1"/>
</dbReference>
<dbReference type="SUPFAM" id="SSF56235">
    <property type="entry name" value="N-terminal nucleophile aminohydrolases (Ntn hydrolases)"/>
    <property type="match status" value="1"/>
</dbReference>
<keyword evidence="8" id="KW-1185">Reference proteome</keyword>
<protein>
    <recommendedName>
        <fullName evidence="6">Glutathione hydrolase proenzyme</fullName>
        <ecNumber evidence="6">2.3.2.2</ecNumber>
        <ecNumber evidence="6">3.4.19.13</ecNumber>
    </recommendedName>
    <component>
        <recommendedName>
            <fullName evidence="6">Glutathione hydrolase large chain</fullName>
        </recommendedName>
    </component>
    <component>
        <recommendedName>
            <fullName evidence="6">Glutathione hydrolase small chain</fullName>
        </recommendedName>
    </component>
</protein>
<evidence type="ECO:0000256" key="6">
    <source>
        <dbReference type="RuleBase" id="RU368036"/>
    </source>
</evidence>
<accession>A0A839AHP2</accession>
<dbReference type="UniPathway" id="UPA00204"/>
<comment type="similarity">
    <text evidence="6">Belongs to the gamma-glutamyltransferase family.</text>
</comment>
<dbReference type="InterPro" id="IPR043137">
    <property type="entry name" value="GGT_ssub_C"/>
</dbReference>
<dbReference type="GO" id="GO:0036374">
    <property type="term" value="F:glutathione hydrolase activity"/>
    <property type="evidence" value="ECO:0007669"/>
    <property type="project" value="UniProtKB-UniRule"/>
</dbReference>
<dbReference type="InterPro" id="IPR000101">
    <property type="entry name" value="GGT_peptidase"/>
</dbReference>
<feature type="binding site" evidence="5">
    <location>
        <position position="433"/>
    </location>
    <ligand>
        <name>L-glutamate</name>
        <dbReference type="ChEBI" id="CHEBI:29985"/>
    </ligand>
</feature>
<dbReference type="EC" id="2.3.2.2" evidence="6"/>
<gene>
    <name evidence="7" type="primary">ggt</name>
    <name evidence="7" type="ORF">H2509_16110</name>
</gene>
<keyword evidence="6" id="KW-0865">Zymogen</keyword>
<evidence type="ECO:0000256" key="2">
    <source>
        <dbReference type="ARBA" id="ARBA00001089"/>
    </source>
</evidence>
<keyword evidence="6 7" id="KW-0808">Transferase</keyword>
<dbReference type="PRINTS" id="PR01210">
    <property type="entry name" value="GGTRANSPTASE"/>
</dbReference>
<dbReference type="GO" id="GO:0006751">
    <property type="term" value="P:glutathione catabolic process"/>
    <property type="evidence" value="ECO:0007669"/>
    <property type="project" value="UniProtKB-UniRule"/>
</dbReference>
<dbReference type="Gene3D" id="3.60.20.40">
    <property type="match status" value="1"/>
</dbReference>
<dbReference type="NCBIfam" id="TIGR00066">
    <property type="entry name" value="g_glut_trans"/>
    <property type="match status" value="1"/>
</dbReference>
<dbReference type="Proteomes" id="UP000541109">
    <property type="component" value="Unassembled WGS sequence"/>
</dbReference>
<evidence type="ECO:0000256" key="4">
    <source>
        <dbReference type="PIRSR" id="PIRSR600101-1"/>
    </source>
</evidence>
<comment type="subunit">
    <text evidence="6">This enzyme consists of two polypeptide chains, which are synthesized in precursor form from a single polypeptide.</text>
</comment>
<dbReference type="PANTHER" id="PTHR43881:SF1">
    <property type="entry name" value="GAMMA-GLUTAMYLTRANSPEPTIDASE (AFU_ORTHOLOGUE AFUA_4G13580)"/>
    <property type="match status" value="1"/>
</dbReference>
<feature type="active site" description="Nucleophile" evidence="4">
    <location>
        <position position="350"/>
    </location>
</feature>
<evidence type="ECO:0000256" key="5">
    <source>
        <dbReference type="PIRSR" id="PIRSR600101-2"/>
    </source>
</evidence>
<evidence type="ECO:0000256" key="1">
    <source>
        <dbReference type="ARBA" id="ARBA00001049"/>
    </source>
</evidence>
<evidence type="ECO:0000256" key="3">
    <source>
        <dbReference type="ARBA" id="ARBA00047417"/>
    </source>
</evidence>
<comment type="caution">
    <text evidence="7">The sequence shown here is derived from an EMBL/GenBank/DDBJ whole genome shotgun (WGS) entry which is preliminary data.</text>
</comment>
<proteinExistence type="inferred from homology"/>
<dbReference type="InterPro" id="IPR043138">
    <property type="entry name" value="GGT_lsub"/>
</dbReference>
<sequence length="530" mass="55632">MRDFQAPGRSVVLAPNAMAATSHPLSTAAALEVLQSGGNAMDAAVAAVAVQCVVEPQMTGIGGDCFAIVAEPDGKLHGLNGSGRAPMAATAQKLLDLGERAVEPTSPHAVTVPGAVRAWETLLARHGTRGLGDVMKRAIAYARDGYAVAPRVAHDWSKNVAKLSADAGAAAAYLVNGKAPATGDVMRHPALADTLQAIAENGSKAFYEGPVARDIVDTLQAKGGLMTLDDMAAMQVDDMVPVTKPYRGLTVAELPPNGQGFIALVMLGILERFDLASLDPNGTERFHLELEAGRIAYSLRDLFLADPAHMPVSVEECLSDAHLDKLASKIDRTRRIDNLPPSTLGPGSDTVYLTVIDQSGLAVSLINSVYKDFGSGICAPKSGVLLQNRGACFRLQPGHPNCIDGGKRPLHTIIPAMVLKDGLPHLSFGVMGGGYQPCGHAHVLTNIVDFGMDVQEAIDAPRMFFDETSYVLHAEGTVPEATVAGLRSLGHDVERVPGAIGGAQAIMIDRERKLLLGGSDPRKDGMAAGY</sequence>
<keyword evidence="6" id="KW-0378">Hydrolase</keyword>
<dbReference type="EC" id="3.4.19.13" evidence="6"/>
<comment type="catalytic activity">
    <reaction evidence="2 6">
        <text>glutathione + H2O = L-cysteinylglycine + L-glutamate</text>
        <dbReference type="Rhea" id="RHEA:28807"/>
        <dbReference type="ChEBI" id="CHEBI:15377"/>
        <dbReference type="ChEBI" id="CHEBI:29985"/>
        <dbReference type="ChEBI" id="CHEBI:57925"/>
        <dbReference type="ChEBI" id="CHEBI:61694"/>
        <dbReference type="EC" id="3.4.19.13"/>
    </reaction>
</comment>
<dbReference type="InterPro" id="IPR052896">
    <property type="entry name" value="GGT-like_enzyme"/>
</dbReference>
<dbReference type="GO" id="GO:0103068">
    <property type="term" value="F:leukotriene C4 gamma-glutamyl transferase activity"/>
    <property type="evidence" value="ECO:0007669"/>
    <property type="project" value="UniProtKB-EC"/>
</dbReference>
<dbReference type="EMBL" id="JACFXV010000063">
    <property type="protein sequence ID" value="MBA5778655.1"/>
    <property type="molecule type" value="Genomic_DNA"/>
</dbReference>
<organism evidence="7 8">
    <name type="scientific">Stappia albiluteola</name>
    <dbReference type="NCBI Taxonomy" id="2758565"/>
    <lineage>
        <taxon>Bacteria</taxon>
        <taxon>Pseudomonadati</taxon>
        <taxon>Pseudomonadota</taxon>
        <taxon>Alphaproteobacteria</taxon>
        <taxon>Hyphomicrobiales</taxon>
        <taxon>Stappiaceae</taxon>
        <taxon>Stappia</taxon>
    </lineage>
</organism>
<comment type="catalytic activity">
    <reaction evidence="3 6">
        <text>an N-terminal (5-L-glutamyl)-[peptide] + an alpha-amino acid = 5-L-glutamyl amino acid + an N-terminal L-alpha-aminoacyl-[peptide]</text>
        <dbReference type="Rhea" id="RHEA:23904"/>
        <dbReference type="Rhea" id="RHEA-COMP:9780"/>
        <dbReference type="Rhea" id="RHEA-COMP:9795"/>
        <dbReference type="ChEBI" id="CHEBI:77644"/>
        <dbReference type="ChEBI" id="CHEBI:78597"/>
        <dbReference type="ChEBI" id="CHEBI:78599"/>
        <dbReference type="ChEBI" id="CHEBI:78608"/>
        <dbReference type="EC" id="2.3.2.2"/>
    </reaction>
</comment>
<dbReference type="AlphaFoldDB" id="A0A839AHP2"/>
<dbReference type="PANTHER" id="PTHR43881">
    <property type="entry name" value="GAMMA-GLUTAMYLTRANSPEPTIDASE (AFU_ORTHOLOGUE AFUA_4G13580)"/>
    <property type="match status" value="1"/>
</dbReference>
<dbReference type="Gene3D" id="1.10.246.130">
    <property type="match status" value="1"/>
</dbReference>
<dbReference type="RefSeq" id="WP_182167139.1">
    <property type="nucleotide sequence ID" value="NZ_JACFXV010000063.1"/>
</dbReference>
<evidence type="ECO:0000313" key="8">
    <source>
        <dbReference type="Proteomes" id="UP000541109"/>
    </source>
</evidence>
<comment type="catalytic activity">
    <reaction evidence="1 6">
        <text>an S-substituted glutathione + H2O = an S-substituted L-cysteinylglycine + L-glutamate</text>
        <dbReference type="Rhea" id="RHEA:59468"/>
        <dbReference type="ChEBI" id="CHEBI:15377"/>
        <dbReference type="ChEBI" id="CHEBI:29985"/>
        <dbReference type="ChEBI" id="CHEBI:90779"/>
        <dbReference type="ChEBI" id="CHEBI:143103"/>
        <dbReference type="EC" id="3.4.19.13"/>
    </reaction>
</comment>
<keyword evidence="6" id="KW-0317">Glutathione biosynthesis</keyword>
<name>A0A839AHP2_9HYPH</name>
<keyword evidence="6 7" id="KW-0012">Acyltransferase</keyword>
<dbReference type="InterPro" id="IPR029055">
    <property type="entry name" value="Ntn_hydrolases_N"/>
</dbReference>
<evidence type="ECO:0000313" key="7">
    <source>
        <dbReference type="EMBL" id="MBA5778655.1"/>
    </source>
</evidence>